<organism evidence="1 2">
    <name type="scientific">Smallanthus sonchifolius</name>
    <dbReference type="NCBI Taxonomy" id="185202"/>
    <lineage>
        <taxon>Eukaryota</taxon>
        <taxon>Viridiplantae</taxon>
        <taxon>Streptophyta</taxon>
        <taxon>Embryophyta</taxon>
        <taxon>Tracheophyta</taxon>
        <taxon>Spermatophyta</taxon>
        <taxon>Magnoliopsida</taxon>
        <taxon>eudicotyledons</taxon>
        <taxon>Gunneridae</taxon>
        <taxon>Pentapetalae</taxon>
        <taxon>asterids</taxon>
        <taxon>campanulids</taxon>
        <taxon>Asterales</taxon>
        <taxon>Asteraceae</taxon>
        <taxon>Asteroideae</taxon>
        <taxon>Heliantheae alliance</taxon>
        <taxon>Millerieae</taxon>
        <taxon>Smallanthus</taxon>
    </lineage>
</organism>
<keyword evidence="2" id="KW-1185">Reference proteome</keyword>
<evidence type="ECO:0000313" key="1">
    <source>
        <dbReference type="EMBL" id="KAI3817945.1"/>
    </source>
</evidence>
<reference evidence="1 2" key="2">
    <citation type="journal article" date="2022" name="Mol. Ecol. Resour.">
        <title>The genomes of chicory, endive, great burdock and yacon provide insights into Asteraceae paleo-polyploidization history and plant inulin production.</title>
        <authorList>
            <person name="Fan W."/>
            <person name="Wang S."/>
            <person name="Wang H."/>
            <person name="Wang A."/>
            <person name="Jiang F."/>
            <person name="Liu H."/>
            <person name="Zhao H."/>
            <person name="Xu D."/>
            <person name="Zhang Y."/>
        </authorList>
    </citation>
    <scope>NUCLEOTIDE SEQUENCE [LARGE SCALE GENOMIC DNA]</scope>
    <source>
        <strain evidence="2">cv. Yunnan</strain>
        <tissue evidence="1">Leaves</tissue>
    </source>
</reference>
<gene>
    <name evidence="1" type="ORF">L1987_11747</name>
</gene>
<proteinExistence type="predicted"/>
<accession>A0ACB9JDX9</accession>
<comment type="caution">
    <text evidence="1">The sequence shown here is derived from an EMBL/GenBank/DDBJ whole genome shotgun (WGS) entry which is preliminary data.</text>
</comment>
<dbReference type="EMBL" id="CM042021">
    <property type="protein sequence ID" value="KAI3817945.1"/>
    <property type="molecule type" value="Genomic_DNA"/>
</dbReference>
<reference evidence="2" key="1">
    <citation type="journal article" date="2022" name="Mol. Ecol. Resour.">
        <title>The genomes of chicory, endive, great burdock and yacon provide insights into Asteraceae palaeo-polyploidization history and plant inulin production.</title>
        <authorList>
            <person name="Fan W."/>
            <person name="Wang S."/>
            <person name="Wang H."/>
            <person name="Wang A."/>
            <person name="Jiang F."/>
            <person name="Liu H."/>
            <person name="Zhao H."/>
            <person name="Xu D."/>
            <person name="Zhang Y."/>
        </authorList>
    </citation>
    <scope>NUCLEOTIDE SEQUENCE [LARGE SCALE GENOMIC DNA]</scope>
    <source>
        <strain evidence="2">cv. Yunnan</strain>
    </source>
</reference>
<sequence length="155" mass="17386">MTVGSFDIVLGMDWLSTFEVNIVCGQKLIHLKAHDGSQVTIHSDRSLLMSKMISMMKAGRLIQRGCGAYLAYVIDPKVDEIELKGVLMVRNFPDVFPNDLLDMPLDREVEFHIDLIPRAKLVILIRAQSPHPGSNPTPHHMGSTRHKPMTTKSKT</sequence>
<evidence type="ECO:0000313" key="2">
    <source>
        <dbReference type="Proteomes" id="UP001056120"/>
    </source>
</evidence>
<protein>
    <submittedName>
        <fullName evidence="1">Uncharacterized protein</fullName>
    </submittedName>
</protein>
<dbReference type="Proteomes" id="UP001056120">
    <property type="component" value="Linkage Group LG04"/>
</dbReference>
<name>A0ACB9JDX9_9ASTR</name>